<gene>
    <name evidence="1" type="ORF">SAMN05421823_10233</name>
</gene>
<dbReference type="AlphaFoldDB" id="A0A1G8ZMM4"/>
<dbReference type="Pfam" id="PF11306">
    <property type="entry name" value="DUF3108"/>
    <property type="match status" value="1"/>
</dbReference>
<evidence type="ECO:0008006" key="3">
    <source>
        <dbReference type="Google" id="ProtNLM"/>
    </source>
</evidence>
<dbReference type="OrthoDB" id="9808473at2"/>
<reference evidence="1 2" key="1">
    <citation type="submission" date="2016-10" db="EMBL/GenBank/DDBJ databases">
        <authorList>
            <person name="de Groot N.N."/>
        </authorList>
    </citation>
    <scope>NUCLEOTIDE SEQUENCE [LARGE SCALE GENOMIC DNA]</scope>
    <source>
        <strain evidence="1 2">DSM 25186</strain>
    </source>
</reference>
<accession>A0A1G8ZMM4</accession>
<keyword evidence="2" id="KW-1185">Reference proteome</keyword>
<dbReference type="EMBL" id="FNFO01000002">
    <property type="protein sequence ID" value="SDK16346.1"/>
    <property type="molecule type" value="Genomic_DNA"/>
</dbReference>
<dbReference type="InterPro" id="IPR021457">
    <property type="entry name" value="DUF3108"/>
</dbReference>
<evidence type="ECO:0000313" key="2">
    <source>
        <dbReference type="Proteomes" id="UP000198510"/>
    </source>
</evidence>
<name>A0A1G8ZMM4_9BACT</name>
<proteinExistence type="predicted"/>
<sequence>MKFANLLAKTHATFMKLNVTVLSLLAAACILISTAAFTDRGQLRRLPNTSFQPGERLDYRVHYGIFDGGEATIETSPRVHLINDRPCYKIEVKGRTTGMVRIAYKVRDVWGSYVDTAAFVPHRFYRRIEENNYRKYETTYVDHFREEARIVDERKNEEKLMQIPKEVLDMVSGSFYMRLLDYENMKQGQTIKVSGIFEDHLYHLSIIYQGKEQIKTEFGKIKCIRLTPELPENSLFNGENAIDVYISDDQNHVPVKIRANMFVGALEIDLKEYRNLRHHSPF</sequence>
<evidence type="ECO:0000313" key="1">
    <source>
        <dbReference type="EMBL" id="SDK16346.1"/>
    </source>
</evidence>
<organism evidence="1 2">
    <name type="scientific">Catalinimonas alkaloidigena</name>
    <dbReference type="NCBI Taxonomy" id="1075417"/>
    <lineage>
        <taxon>Bacteria</taxon>
        <taxon>Pseudomonadati</taxon>
        <taxon>Bacteroidota</taxon>
        <taxon>Cytophagia</taxon>
        <taxon>Cytophagales</taxon>
        <taxon>Catalimonadaceae</taxon>
        <taxon>Catalinimonas</taxon>
    </lineage>
</organism>
<dbReference type="PROSITE" id="PS51257">
    <property type="entry name" value="PROKAR_LIPOPROTEIN"/>
    <property type="match status" value="1"/>
</dbReference>
<dbReference type="Proteomes" id="UP000198510">
    <property type="component" value="Unassembled WGS sequence"/>
</dbReference>
<dbReference type="STRING" id="1075417.SAMN05421823_10233"/>
<protein>
    <recommendedName>
        <fullName evidence="3">DUF3108 domain-containing protein</fullName>
    </recommendedName>
</protein>